<dbReference type="Proteomes" id="UP000533476">
    <property type="component" value="Unassembled WGS sequence"/>
</dbReference>
<evidence type="ECO:0000313" key="2">
    <source>
        <dbReference type="EMBL" id="NMP22875.1"/>
    </source>
</evidence>
<dbReference type="InterPro" id="IPR029069">
    <property type="entry name" value="HotDog_dom_sf"/>
</dbReference>
<dbReference type="AlphaFoldDB" id="A0A7Y0L5J9"/>
<comment type="caution">
    <text evidence="2">The sequence shown here is derived from an EMBL/GenBank/DDBJ whole genome shotgun (WGS) entry which is preliminary data.</text>
</comment>
<reference evidence="2 3" key="1">
    <citation type="submission" date="2020-04" db="EMBL/GenBank/DDBJ databases">
        <authorList>
            <person name="Zhang R."/>
            <person name="Schippers A."/>
        </authorList>
    </citation>
    <scope>NUCLEOTIDE SEQUENCE [LARGE SCALE GENOMIC DNA]</scope>
    <source>
        <strain evidence="2 3">DSM 109850</strain>
    </source>
</reference>
<name>A0A7Y0L5J9_9FIRM</name>
<feature type="domain" description="Thioesterase" evidence="1">
    <location>
        <begin position="56"/>
        <end position="141"/>
    </location>
</feature>
<evidence type="ECO:0000313" key="3">
    <source>
        <dbReference type="Proteomes" id="UP000533476"/>
    </source>
</evidence>
<protein>
    <submittedName>
        <fullName evidence="2">PaaI family thioesterase</fullName>
    </submittedName>
</protein>
<dbReference type="InterPro" id="IPR006683">
    <property type="entry name" value="Thioestr_dom"/>
</dbReference>
<evidence type="ECO:0000259" key="1">
    <source>
        <dbReference type="Pfam" id="PF03061"/>
    </source>
</evidence>
<sequence>MTEPSLPIQHYYHDDFSWCYGCGTNNASGHHFETRWDGEETVTEYLPRPEHTAIPGFVYGGLLASLVDCHSTGSAALALYRQEGHEPGDGAPVPRCVTASLHVEYLKPTPMGVRLQVRGRIEEISVKKAVVVSQVAAGEQVVATARVVAVRAPQTMTG</sequence>
<dbReference type="EMBL" id="JABBVZ010000033">
    <property type="protein sequence ID" value="NMP22875.1"/>
    <property type="molecule type" value="Genomic_DNA"/>
</dbReference>
<dbReference type="SUPFAM" id="SSF54637">
    <property type="entry name" value="Thioesterase/thiol ester dehydrase-isomerase"/>
    <property type="match status" value="1"/>
</dbReference>
<dbReference type="RefSeq" id="WP_169099614.1">
    <property type="nucleotide sequence ID" value="NZ_JABBVZ010000033.1"/>
</dbReference>
<organism evidence="2 3">
    <name type="scientific">Sulfobacillus harzensis</name>
    <dbReference type="NCBI Taxonomy" id="2729629"/>
    <lineage>
        <taxon>Bacteria</taxon>
        <taxon>Bacillati</taxon>
        <taxon>Bacillota</taxon>
        <taxon>Clostridia</taxon>
        <taxon>Eubacteriales</taxon>
        <taxon>Clostridiales Family XVII. Incertae Sedis</taxon>
        <taxon>Sulfobacillus</taxon>
    </lineage>
</organism>
<dbReference type="Gene3D" id="3.10.129.10">
    <property type="entry name" value="Hotdog Thioesterase"/>
    <property type="match status" value="1"/>
</dbReference>
<gene>
    <name evidence="2" type="ORF">HIJ39_10995</name>
</gene>
<proteinExistence type="predicted"/>
<keyword evidence="3" id="KW-1185">Reference proteome</keyword>
<accession>A0A7Y0L5J9</accession>
<dbReference type="Pfam" id="PF03061">
    <property type="entry name" value="4HBT"/>
    <property type="match status" value="1"/>
</dbReference>
<dbReference type="CDD" id="cd03443">
    <property type="entry name" value="PaaI_thioesterase"/>
    <property type="match status" value="1"/>
</dbReference>